<name>A0A2M7RJZ7_9BACT</name>
<dbReference type="PANTHER" id="PTHR11895">
    <property type="entry name" value="TRANSAMIDASE"/>
    <property type="match status" value="1"/>
</dbReference>
<evidence type="ECO:0000256" key="4">
    <source>
        <dbReference type="ARBA" id="ARBA00022840"/>
    </source>
</evidence>
<comment type="catalytic activity">
    <reaction evidence="6 7">
        <text>L-glutamyl-tRNA(Gln) + L-glutamine + ATP + H2O = L-glutaminyl-tRNA(Gln) + L-glutamate + ADP + phosphate + H(+)</text>
        <dbReference type="Rhea" id="RHEA:17521"/>
        <dbReference type="Rhea" id="RHEA-COMP:9681"/>
        <dbReference type="Rhea" id="RHEA-COMP:9684"/>
        <dbReference type="ChEBI" id="CHEBI:15377"/>
        <dbReference type="ChEBI" id="CHEBI:15378"/>
        <dbReference type="ChEBI" id="CHEBI:29985"/>
        <dbReference type="ChEBI" id="CHEBI:30616"/>
        <dbReference type="ChEBI" id="CHEBI:43474"/>
        <dbReference type="ChEBI" id="CHEBI:58359"/>
        <dbReference type="ChEBI" id="CHEBI:78520"/>
        <dbReference type="ChEBI" id="CHEBI:78521"/>
        <dbReference type="ChEBI" id="CHEBI:456216"/>
        <dbReference type="EC" id="6.3.5.7"/>
    </reaction>
</comment>
<evidence type="ECO:0000313" key="9">
    <source>
        <dbReference type="EMBL" id="PIY97034.1"/>
    </source>
</evidence>
<dbReference type="EMBL" id="PFMD01000021">
    <property type="protein sequence ID" value="PIY97034.1"/>
    <property type="molecule type" value="Genomic_DNA"/>
</dbReference>
<dbReference type="EC" id="6.3.5.7" evidence="7"/>
<dbReference type="PROSITE" id="PS00571">
    <property type="entry name" value="AMIDASES"/>
    <property type="match status" value="1"/>
</dbReference>
<dbReference type="Pfam" id="PF01425">
    <property type="entry name" value="Amidase"/>
    <property type="match status" value="1"/>
</dbReference>
<accession>A0A2M7RJZ7</accession>
<dbReference type="NCBIfam" id="TIGR00132">
    <property type="entry name" value="gatA"/>
    <property type="match status" value="1"/>
</dbReference>
<feature type="active site" description="Acyl-ester intermediate" evidence="7">
    <location>
        <position position="178"/>
    </location>
</feature>
<dbReference type="GO" id="GO:0005524">
    <property type="term" value="F:ATP binding"/>
    <property type="evidence" value="ECO:0007669"/>
    <property type="project" value="UniProtKB-KW"/>
</dbReference>
<keyword evidence="3 7" id="KW-0547">Nucleotide-binding</keyword>
<evidence type="ECO:0000256" key="1">
    <source>
        <dbReference type="ARBA" id="ARBA00008069"/>
    </source>
</evidence>
<keyword evidence="9" id="KW-0808">Transferase</keyword>
<reference evidence="9 10" key="1">
    <citation type="submission" date="2017-09" db="EMBL/GenBank/DDBJ databases">
        <title>Depth-based differentiation of microbial function through sediment-hosted aquifers and enrichment of novel symbionts in the deep terrestrial subsurface.</title>
        <authorList>
            <person name="Probst A.J."/>
            <person name="Ladd B."/>
            <person name="Jarett J.K."/>
            <person name="Geller-Mcgrath D.E."/>
            <person name="Sieber C.M."/>
            <person name="Emerson J.B."/>
            <person name="Anantharaman K."/>
            <person name="Thomas B.C."/>
            <person name="Malmstrom R."/>
            <person name="Stieglmeier M."/>
            <person name="Klingl A."/>
            <person name="Woyke T."/>
            <person name="Ryan C.M."/>
            <person name="Banfield J.F."/>
        </authorList>
    </citation>
    <scope>NUCLEOTIDE SEQUENCE [LARGE SCALE GENOMIC DNA]</scope>
    <source>
        <strain evidence="9">CG_4_10_14_0_8_um_filter_42_10</strain>
    </source>
</reference>
<evidence type="ECO:0000256" key="3">
    <source>
        <dbReference type="ARBA" id="ARBA00022741"/>
    </source>
</evidence>
<dbReference type="GO" id="GO:0050567">
    <property type="term" value="F:glutaminyl-tRNA synthase (glutamine-hydrolyzing) activity"/>
    <property type="evidence" value="ECO:0007669"/>
    <property type="project" value="UniProtKB-UniRule"/>
</dbReference>
<comment type="similarity">
    <text evidence="1 7">Belongs to the amidase family. GatA subfamily.</text>
</comment>
<proteinExistence type="inferred from homology"/>
<evidence type="ECO:0000256" key="6">
    <source>
        <dbReference type="ARBA" id="ARBA00047407"/>
    </source>
</evidence>
<dbReference type="GO" id="GO:0006412">
    <property type="term" value="P:translation"/>
    <property type="evidence" value="ECO:0007669"/>
    <property type="project" value="UniProtKB-UniRule"/>
</dbReference>
<evidence type="ECO:0000256" key="5">
    <source>
        <dbReference type="ARBA" id="ARBA00022917"/>
    </source>
</evidence>
<evidence type="ECO:0000256" key="7">
    <source>
        <dbReference type="HAMAP-Rule" id="MF_00120"/>
    </source>
</evidence>
<evidence type="ECO:0000256" key="2">
    <source>
        <dbReference type="ARBA" id="ARBA00022598"/>
    </source>
</evidence>
<evidence type="ECO:0000259" key="8">
    <source>
        <dbReference type="Pfam" id="PF01425"/>
    </source>
</evidence>
<dbReference type="InterPro" id="IPR023631">
    <property type="entry name" value="Amidase_dom"/>
</dbReference>
<comment type="caution">
    <text evidence="9">The sequence shown here is derived from an EMBL/GenBank/DDBJ whole genome shotgun (WGS) entry which is preliminary data.</text>
</comment>
<sequence length="490" mass="52999">MELFELTLKEAAQKIKNRELSSLELTESFLKRIDQVDGKISAFLDVEKETALKTAEAIDQKIKKGEYHSPLMGVPVALKDNILAKGLKTTAGSKILKDYQASYDATVTKKLKKAGMVLLGKTNLDEFAMGASCENSAFQKTKNPYDLSRVPGGSSGGSAAAVAADECVFALGSDTGGSVRQPAAFCGVVGLKPTYGRVSRYGLIALASSFDQIGPITKTVEDAALVLNQIAGKDAYDSTSVALAVPDYTKELKKEIKGIKIGIPKEYFVKGMDKAVEKSVKEAIAKLEELGAKVQEVSLPYTNYALAAYYIILPAEASANLARYDGIRYGYSAAGKKNVDDLFSVYSRSRADGFGDEVKRRIMIGTYSLSSGYYDAYYIRAQKVKALVEKEFSEVFQKVDLLATPTTPTVAFRLGEKLANPLTMYLSDIYTVSANMGGVPAISVPCAMSNGLPVGIQLIGKPFAESQILNVAYQYEQTANWHFTPFLSSP</sequence>
<dbReference type="InterPro" id="IPR000120">
    <property type="entry name" value="Amidase"/>
</dbReference>
<feature type="active site" description="Charge relay system" evidence="7">
    <location>
        <position position="79"/>
    </location>
</feature>
<dbReference type="HAMAP" id="MF_00120">
    <property type="entry name" value="GatA"/>
    <property type="match status" value="1"/>
</dbReference>
<keyword evidence="5 7" id="KW-0648">Protein biosynthesis</keyword>
<dbReference type="Gene3D" id="3.90.1300.10">
    <property type="entry name" value="Amidase signature (AS) domain"/>
    <property type="match status" value="1"/>
</dbReference>
<dbReference type="GO" id="GO:0030956">
    <property type="term" value="C:glutamyl-tRNA(Gln) amidotransferase complex"/>
    <property type="evidence" value="ECO:0007669"/>
    <property type="project" value="InterPro"/>
</dbReference>
<dbReference type="PIRSF" id="PIRSF001221">
    <property type="entry name" value="Amidase_fungi"/>
    <property type="match status" value="1"/>
</dbReference>
<dbReference type="GO" id="GO:0016740">
    <property type="term" value="F:transferase activity"/>
    <property type="evidence" value="ECO:0007669"/>
    <property type="project" value="UniProtKB-KW"/>
</dbReference>
<protein>
    <recommendedName>
        <fullName evidence="7">Glutamyl-tRNA(Gln) amidotransferase subunit A</fullName>
        <shortName evidence="7">Glu-ADT subunit A</shortName>
        <ecNumber evidence="7">6.3.5.7</ecNumber>
    </recommendedName>
</protein>
<dbReference type="InterPro" id="IPR036928">
    <property type="entry name" value="AS_sf"/>
</dbReference>
<dbReference type="InterPro" id="IPR020556">
    <property type="entry name" value="Amidase_CS"/>
</dbReference>
<dbReference type="PANTHER" id="PTHR11895:SF151">
    <property type="entry name" value="GLUTAMYL-TRNA(GLN) AMIDOTRANSFERASE SUBUNIT A"/>
    <property type="match status" value="1"/>
</dbReference>
<feature type="active site" description="Charge relay system" evidence="7">
    <location>
        <position position="154"/>
    </location>
</feature>
<dbReference type="Proteomes" id="UP000230779">
    <property type="component" value="Unassembled WGS sequence"/>
</dbReference>
<gene>
    <name evidence="7 9" type="primary">gatA</name>
    <name evidence="9" type="ORF">COY66_01715</name>
</gene>
<dbReference type="InterPro" id="IPR004412">
    <property type="entry name" value="GatA"/>
</dbReference>
<comment type="function">
    <text evidence="7">Allows the formation of correctly charged Gln-tRNA(Gln) through the transamidation of misacylated Glu-tRNA(Gln) in organisms which lack glutaminyl-tRNA synthetase. The reaction takes place in the presence of glutamine and ATP through an activated gamma-phospho-Glu-tRNA(Gln).</text>
</comment>
<feature type="domain" description="Amidase" evidence="8">
    <location>
        <begin position="24"/>
        <end position="469"/>
    </location>
</feature>
<keyword evidence="4 7" id="KW-0067">ATP-binding</keyword>
<dbReference type="SUPFAM" id="SSF75304">
    <property type="entry name" value="Amidase signature (AS) enzymes"/>
    <property type="match status" value="1"/>
</dbReference>
<evidence type="ECO:0000313" key="10">
    <source>
        <dbReference type="Proteomes" id="UP000230779"/>
    </source>
</evidence>
<keyword evidence="2 7" id="KW-0436">Ligase</keyword>
<organism evidence="9 10">
    <name type="scientific">Candidatus Kerfeldbacteria bacterium CG_4_10_14_0_8_um_filter_42_10</name>
    <dbReference type="NCBI Taxonomy" id="2014248"/>
    <lineage>
        <taxon>Bacteria</taxon>
        <taxon>Candidatus Kerfeldiibacteriota</taxon>
    </lineage>
</organism>
<dbReference type="AlphaFoldDB" id="A0A2M7RJZ7"/>
<comment type="subunit">
    <text evidence="7">Heterotrimer of A, B and C subunits.</text>
</comment>